<evidence type="ECO:0000256" key="4">
    <source>
        <dbReference type="SAM" id="MobiDB-lite"/>
    </source>
</evidence>
<gene>
    <name evidence="5" type="ORF">CSUB01_00062</name>
</gene>
<dbReference type="GO" id="GO:0030170">
    <property type="term" value="F:pyridoxal phosphate binding"/>
    <property type="evidence" value="ECO:0007669"/>
    <property type="project" value="InterPro"/>
</dbReference>
<dbReference type="UniPathway" id="UPA00078"/>
<feature type="compositionally biased region" description="Acidic residues" evidence="4">
    <location>
        <begin position="53"/>
        <end position="65"/>
    </location>
</feature>
<comment type="subcellular location">
    <subcellularLocation>
        <location evidence="1">Mitochondrion</location>
    </subcellularLocation>
</comment>
<accession>A0A066XXF9</accession>
<dbReference type="HAMAP" id="MF_00336">
    <property type="entry name" value="BioD"/>
    <property type="match status" value="1"/>
</dbReference>
<dbReference type="STRING" id="1173701.A0A066XXF9"/>
<proteinExistence type="inferred from homology"/>
<name>A0A066XXF9_COLSU</name>
<dbReference type="Gene3D" id="3.40.640.10">
    <property type="entry name" value="Type I PLP-dependent aspartate aminotransferase-like (Major domain)"/>
    <property type="match status" value="1"/>
</dbReference>
<dbReference type="OrthoDB" id="425114at2759"/>
<protein>
    <submittedName>
        <fullName evidence="5">Putative dethiobiotin synthase</fullName>
    </submittedName>
</protein>
<dbReference type="SUPFAM" id="SSF52540">
    <property type="entry name" value="P-loop containing nucleoside triphosphate hydrolases"/>
    <property type="match status" value="1"/>
</dbReference>
<sequence length="964" mass="104972">MQDPCRDEPANRPNPTSSGPHRWEARRRDTPGFSARQIPHSPGSPPVYNAGEAAEEEEEGDEEATDGFLSEPNWAAIQAAYSYFKGHTAHLERQLDIAIDQPTRPMAPVGALLWRSLRTYQIYGANTDVGKTVFASVLCNAARTFWPREQTAFLKPVSTGPAAEADDRCSVVVVLSLISRSLSSHIERFAPAVAKKTLFQFEIPASPHLAAEASDQVNESPVLSPSHTVAGSFFANEHLPKPVPKNSQVLRSIYDYASRRAAEGPGWLFIETAGGVHSPAPSGTPQADLYAPLRVPVVLVGDAKLGGISQTISAFESLQLRGYDVESILLFRDDYYQNHAYLSDYFARDRGIPVGVLHRPPSRAEDVEVDADAMARYYRETAPSRVVKNTLEHLHDRHLARVSRLETMARDAHGTIWYPFTQHKGLTPDKITVIDSAHGDDFQTLVPAASNSSSSSSSRALLQPSFDGSSSWWTQGLGHANPELTLAASYAAGRYGHVMFASAVHEPALALAQALLRGLRNPRLTRVFYSDNGSTGMEVAVKMGLRAARVRYGYGTAAAGDRLEVLGLRGSYHGDTMGAMDSTEPSVFNDKVEWYDGKGFWFDYPSVVCKDGRWHVCVPEALRGDLGGDDRAFGALSEVFDVVGREEAPRQEARLYEKYIVKTLRRLRDQGRKFGALVMEPVVLGAGGMIMADPLFQRTLVKVVRRHPELFGTACHDPPSAETTDANGWTGLPVVFDEVFTGLGRLGRMSAASFLGVHPDVVVNAKLLTGGLVPLCTTTASDSIFRAFESDEKSDALLHGHSYTAHPVGCQVALKSLQELQRMDEAGGEWDWAKTGGWAVPVASDTRASQSGSSSSSGSTSPVWSVWSHSFVDWVSRQTGRVDGVWALGSVLAIHMRDSEGAGYSSTAAADVQSGLLRGEDGPGGARWNVHSRVLGNVLYVMTSQTTRQEDVQRLETLLRRVLG</sequence>
<feature type="compositionally biased region" description="Basic and acidic residues" evidence="4">
    <location>
        <begin position="21"/>
        <end position="30"/>
    </location>
</feature>
<dbReference type="GO" id="GO:0005739">
    <property type="term" value="C:mitochondrion"/>
    <property type="evidence" value="ECO:0007669"/>
    <property type="project" value="UniProtKB-SubCell"/>
</dbReference>
<dbReference type="InterPro" id="IPR004472">
    <property type="entry name" value="DTB_synth_BioD"/>
</dbReference>
<dbReference type="Gene3D" id="3.40.50.300">
    <property type="entry name" value="P-loop containing nucleotide triphosphate hydrolases"/>
    <property type="match status" value="1"/>
</dbReference>
<feature type="region of interest" description="Disordered" evidence="4">
    <location>
        <begin position="1"/>
        <end position="66"/>
    </location>
</feature>
<dbReference type="InterPro" id="IPR049704">
    <property type="entry name" value="Aminotrans_3_PPA_site"/>
</dbReference>
<evidence type="ECO:0000313" key="6">
    <source>
        <dbReference type="Proteomes" id="UP000027238"/>
    </source>
</evidence>
<feature type="compositionally biased region" description="Low complexity" evidence="4">
    <location>
        <begin position="849"/>
        <end position="863"/>
    </location>
</feature>
<dbReference type="GO" id="GO:0004141">
    <property type="term" value="F:dethiobiotin synthase activity"/>
    <property type="evidence" value="ECO:0007669"/>
    <property type="project" value="InterPro"/>
</dbReference>
<keyword evidence="6" id="KW-1185">Reference proteome</keyword>
<dbReference type="InterPro" id="IPR015424">
    <property type="entry name" value="PyrdxlP-dep_Trfase"/>
</dbReference>
<dbReference type="Pfam" id="PF13500">
    <property type="entry name" value="AAA_26"/>
    <property type="match status" value="1"/>
</dbReference>
<keyword evidence="3" id="KW-0808">Transferase</keyword>
<dbReference type="GO" id="GO:0009102">
    <property type="term" value="P:biotin biosynthetic process"/>
    <property type="evidence" value="ECO:0007669"/>
    <property type="project" value="UniProtKB-UniPathway"/>
</dbReference>
<evidence type="ECO:0000256" key="2">
    <source>
        <dbReference type="ARBA" id="ARBA00022576"/>
    </source>
</evidence>
<comment type="caution">
    <text evidence="5">The sequence shown here is derived from an EMBL/GenBank/DDBJ whole genome shotgun (WGS) entry which is preliminary data.</text>
</comment>
<dbReference type="FunFam" id="3.90.1150.10:FF:000080">
    <property type="entry name" value="Bifunctional dethiobiotin synthetase/adenosylmethionine-8-amino-7-oxononanoate aminotransferase"/>
    <property type="match status" value="1"/>
</dbReference>
<dbReference type="CDD" id="cd03109">
    <property type="entry name" value="DTBS"/>
    <property type="match status" value="1"/>
</dbReference>
<dbReference type="SUPFAM" id="SSF53383">
    <property type="entry name" value="PLP-dependent transferases"/>
    <property type="match status" value="1"/>
</dbReference>
<dbReference type="InterPro" id="IPR015421">
    <property type="entry name" value="PyrdxlP-dep_Trfase_major"/>
</dbReference>
<dbReference type="PROSITE" id="PS00600">
    <property type="entry name" value="AA_TRANSFER_CLASS_3"/>
    <property type="match status" value="1"/>
</dbReference>
<organism evidence="5 6">
    <name type="scientific">Colletotrichum sublineola</name>
    <name type="common">Sorghum anthracnose fungus</name>
    <dbReference type="NCBI Taxonomy" id="1173701"/>
    <lineage>
        <taxon>Eukaryota</taxon>
        <taxon>Fungi</taxon>
        <taxon>Dikarya</taxon>
        <taxon>Ascomycota</taxon>
        <taxon>Pezizomycotina</taxon>
        <taxon>Sordariomycetes</taxon>
        <taxon>Hypocreomycetidae</taxon>
        <taxon>Glomerellales</taxon>
        <taxon>Glomerellaceae</taxon>
        <taxon>Colletotrichum</taxon>
        <taxon>Colletotrichum graminicola species complex</taxon>
    </lineage>
</organism>
<dbReference type="GO" id="GO:0005524">
    <property type="term" value="F:ATP binding"/>
    <property type="evidence" value="ECO:0007669"/>
    <property type="project" value="InterPro"/>
</dbReference>
<dbReference type="InterPro" id="IPR027417">
    <property type="entry name" value="P-loop_NTPase"/>
</dbReference>
<dbReference type="Proteomes" id="UP000027238">
    <property type="component" value="Unassembled WGS sequence"/>
</dbReference>
<dbReference type="PANTHER" id="PTHR42684:SF3">
    <property type="entry name" value="ADENOSYLMETHIONINE-8-AMINO-7-OXONONANOATE AMINOTRANSFERASE"/>
    <property type="match status" value="1"/>
</dbReference>
<dbReference type="EMBL" id="JMSE01000001">
    <property type="protein sequence ID" value="KDN72379.1"/>
    <property type="molecule type" value="Genomic_DNA"/>
</dbReference>
<dbReference type="HOGENOM" id="CLU_010794_0_0_1"/>
<dbReference type="GO" id="GO:0000287">
    <property type="term" value="F:magnesium ion binding"/>
    <property type="evidence" value="ECO:0007669"/>
    <property type="project" value="InterPro"/>
</dbReference>
<dbReference type="PANTHER" id="PTHR42684">
    <property type="entry name" value="ADENOSYLMETHIONINE-8-AMINO-7-OXONONANOATE AMINOTRANSFERASE"/>
    <property type="match status" value="1"/>
</dbReference>
<dbReference type="Pfam" id="PF00202">
    <property type="entry name" value="Aminotran_3"/>
    <property type="match status" value="2"/>
</dbReference>
<evidence type="ECO:0000256" key="1">
    <source>
        <dbReference type="ARBA" id="ARBA00004173"/>
    </source>
</evidence>
<dbReference type="AlphaFoldDB" id="A0A066XXF9"/>
<dbReference type="eggNOG" id="KOG1401">
    <property type="taxonomic scope" value="Eukaryota"/>
</dbReference>
<keyword evidence="2" id="KW-0032">Aminotransferase</keyword>
<evidence type="ECO:0000256" key="3">
    <source>
        <dbReference type="ARBA" id="ARBA00022679"/>
    </source>
</evidence>
<dbReference type="GO" id="GO:0004015">
    <property type="term" value="F:adenosylmethionine-8-amino-7-oxononanoate transaminase activity"/>
    <property type="evidence" value="ECO:0007669"/>
    <property type="project" value="TreeGrafter"/>
</dbReference>
<dbReference type="InterPro" id="IPR005814">
    <property type="entry name" value="Aminotrans_3"/>
</dbReference>
<reference evidence="6" key="1">
    <citation type="journal article" date="2014" name="Genome Announc.">
        <title>Draft genome sequence of Colletotrichum sublineola, a destructive pathogen of cultivated sorghum.</title>
        <authorList>
            <person name="Baroncelli R."/>
            <person name="Sanz-Martin J.M."/>
            <person name="Rech G.E."/>
            <person name="Sukno S.A."/>
            <person name="Thon M.R."/>
        </authorList>
    </citation>
    <scope>NUCLEOTIDE SEQUENCE [LARGE SCALE GENOMIC DNA]</scope>
    <source>
        <strain evidence="6">TX430BB</strain>
    </source>
</reference>
<feature type="region of interest" description="Disordered" evidence="4">
    <location>
        <begin position="844"/>
        <end position="863"/>
    </location>
</feature>
<evidence type="ECO:0000313" key="5">
    <source>
        <dbReference type="EMBL" id="KDN72379.1"/>
    </source>
</evidence>
<dbReference type="OMA" id="KGWASRA"/>
<feature type="compositionally biased region" description="Basic and acidic residues" evidence="4">
    <location>
        <begin position="1"/>
        <end position="10"/>
    </location>
</feature>